<gene>
    <name evidence="7" type="ORF">KDW03_00375</name>
</gene>
<reference evidence="7" key="2">
    <citation type="submission" date="2022-06" db="EMBL/GenBank/DDBJ databases">
        <title>Thermospira aquatica gen. nov., sp. nov.</title>
        <authorList>
            <person name="Ben Ali Gam Z."/>
            <person name="Labat M."/>
        </authorList>
    </citation>
    <scope>NUCLEOTIDE SEQUENCE</scope>
    <source>
        <strain evidence="7">F1F22</strain>
    </source>
</reference>
<evidence type="ECO:0000256" key="3">
    <source>
        <dbReference type="ARBA" id="ARBA00022723"/>
    </source>
</evidence>
<dbReference type="Proteomes" id="UP001056539">
    <property type="component" value="Chromosome"/>
</dbReference>
<dbReference type="PROSITE" id="PS51918">
    <property type="entry name" value="RADICAL_SAM"/>
    <property type="match status" value="1"/>
</dbReference>
<dbReference type="InterPro" id="IPR058240">
    <property type="entry name" value="rSAM_sf"/>
</dbReference>
<evidence type="ECO:0000256" key="5">
    <source>
        <dbReference type="ARBA" id="ARBA00023014"/>
    </source>
</evidence>
<dbReference type="InterPro" id="IPR013785">
    <property type="entry name" value="Aldolase_TIM"/>
</dbReference>
<keyword evidence="8" id="KW-1185">Reference proteome</keyword>
<dbReference type="Gene3D" id="3.20.20.70">
    <property type="entry name" value="Aldolase class I"/>
    <property type="match status" value="1"/>
</dbReference>
<accession>A0AAX3BDE4</accession>
<protein>
    <submittedName>
        <fullName evidence="7">Radical SAM protein</fullName>
    </submittedName>
</protein>
<dbReference type="GO" id="GO:0031419">
    <property type="term" value="F:cobalamin binding"/>
    <property type="evidence" value="ECO:0007669"/>
    <property type="project" value="InterPro"/>
</dbReference>
<feature type="domain" description="Radical SAM core" evidence="6">
    <location>
        <begin position="192"/>
        <end position="417"/>
    </location>
</feature>
<proteinExistence type="predicted"/>
<evidence type="ECO:0000313" key="8">
    <source>
        <dbReference type="Proteomes" id="UP001056539"/>
    </source>
</evidence>
<keyword evidence="4" id="KW-0408">Iron</keyword>
<keyword evidence="2" id="KW-0949">S-adenosyl-L-methionine</keyword>
<dbReference type="SUPFAM" id="SSF102114">
    <property type="entry name" value="Radical SAM enzymes"/>
    <property type="match status" value="1"/>
</dbReference>
<organism evidence="7 8">
    <name type="scientific">Thermospira aquatica</name>
    <dbReference type="NCBI Taxonomy" id="2828656"/>
    <lineage>
        <taxon>Bacteria</taxon>
        <taxon>Pseudomonadati</taxon>
        <taxon>Spirochaetota</taxon>
        <taxon>Spirochaetia</taxon>
        <taxon>Brevinematales</taxon>
        <taxon>Thermospiraceae</taxon>
        <taxon>Thermospira</taxon>
    </lineage>
</organism>
<dbReference type="EMBL" id="CP073355">
    <property type="protein sequence ID" value="URA10295.1"/>
    <property type="molecule type" value="Genomic_DNA"/>
</dbReference>
<dbReference type="SFLD" id="SFLDS00029">
    <property type="entry name" value="Radical_SAM"/>
    <property type="match status" value="1"/>
</dbReference>
<reference evidence="7" key="1">
    <citation type="submission" date="2021-04" db="EMBL/GenBank/DDBJ databases">
        <authorList>
            <person name="Postec A."/>
        </authorList>
    </citation>
    <scope>NUCLEOTIDE SEQUENCE</scope>
    <source>
        <strain evidence="7">F1F22</strain>
    </source>
</reference>
<dbReference type="InterPro" id="IPR006638">
    <property type="entry name" value="Elp3/MiaA/NifB-like_rSAM"/>
</dbReference>
<dbReference type="KEGG" id="taqu:KDW03_00375"/>
<evidence type="ECO:0000259" key="6">
    <source>
        <dbReference type="PROSITE" id="PS51918"/>
    </source>
</evidence>
<sequence>MPKPNILLVYPYIEDFAAYDHFAKPVGLWMIADMLADQANIWYINALDRSIPELHLTLKPDGTGHFFQQVLPTPPQLSDIPRRWKRYGMPEHLFLRKLGQLPEKPDWIFVSSGMTYWYTGLHYTLSLLREKFPHARIALGGIYTSLLPDHAQTLGGDIVIPFQHPAQVATALSRILNLSIQKTDIVPDYTIAGEYAYAPLLLSMGCVFKCHYCASPRLLSFLPLSKERTIAAFQWLYEEKKVRHFAFYDDALLVHPEDRLIPLLTFSLEKGYECSFHTPNGLHIRFLTEDLARLMKKAGFIDVRLSLESSDEVFQKTQGQKAKNDEFLRAIEMLFKAGFERKHIRVYTLANVPGQTLSSVEKTMDFIYASGALPMLAYYSPIPGTPDFKLSQAITDLSDPLFHNNTVYLYRSGIDIQYLQYLHQKEVAYRHKEEPSSPPQPL</sequence>
<dbReference type="PANTHER" id="PTHR43409:SF15">
    <property type="entry name" value="PUTATIVE-RELATED"/>
    <property type="match status" value="1"/>
</dbReference>
<dbReference type="InterPro" id="IPR051198">
    <property type="entry name" value="BchE-like"/>
</dbReference>
<evidence type="ECO:0000256" key="1">
    <source>
        <dbReference type="ARBA" id="ARBA00001966"/>
    </source>
</evidence>
<dbReference type="GO" id="GO:0003824">
    <property type="term" value="F:catalytic activity"/>
    <property type="evidence" value="ECO:0007669"/>
    <property type="project" value="InterPro"/>
</dbReference>
<evidence type="ECO:0000256" key="2">
    <source>
        <dbReference type="ARBA" id="ARBA00022691"/>
    </source>
</evidence>
<dbReference type="PANTHER" id="PTHR43409">
    <property type="entry name" value="ANAEROBIC MAGNESIUM-PROTOPORPHYRIN IX MONOMETHYL ESTER CYCLASE-RELATED"/>
    <property type="match status" value="1"/>
</dbReference>
<keyword evidence="5" id="KW-0411">Iron-sulfur</keyword>
<evidence type="ECO:0000313" key="7">
    <source>
        <dbReference type="EMBL" id="URA10295.1"/>
    </source>
</evidence>
<dbReference type="CDD" id="cd01335">
    <property type="entry name" value="Radical_SAM"/>
    <property type="match status" value="1"/>
</dbReference>
<name>A0AAX3BDE4_9SPIR</name>
<dbReference type="SFLD" id="SFLDG01082">
    <property type="entry name" value="B12-binding_domain_containing"/>
    <property type="match status" value="1"/>
</dbReference>
<keyword evidence="3" id="KW-0479">Metal-binding</keyword>
<comment type="cofactor">
    <cofactor evidence="1">
        <name>[4Fe-4S] cluster</name>
        <dbReference type="ChEBI" id="CHEBI:49883"/>
    </cofactor>
</comment>
<dbReference type="InterPro" id="IPR007197">
    <property type="entry name" value="rSAM"/>
</dbReference>
<dbReference type="GO" id="GO:0051536">
    <property type="term" value="F:iron-sulfur cluster binding"/>
    <property type="evidence" value="ECO:0007669"/>
    <property type="project" value="UniProtKB-KW"/>
</dbReference>
<dbReference type="GO" id="GO:0005829">
    <property type="term" value="C:cytosol"/>
    <property type="evidence" value="ECO:0007669"/>
    <property type="project" value="TreeGrafter"/>
</dbReference>
<dbReference type="SUPFAM" id="SSF52242">
    <property type="entry name" value="Cobalamin (vitamin B12)-binding domain"/>
    <property type="match status" value="1"/>
</dbReference>
<dbReference type="Pfam" id="PF04055">
    <property type="entry name" value="Radical_SAM"/>
    <property type="match status" value="1"/>
</dbReference>
<dbReference type="AlphaFoldDB" id="A0AAX3BDE4"/>
<dbReference type="GO" id="GO:0046872">
    <property type="term" value="F:metal ion binding"/>
    <property type="evidence" value="ECO:0007669"/>
    <property type="project" value="UniProtKB-KW"/>
</dbReference>
<dbReference type="RefSeq" id="WP_271435427.1">
    <property type="nucleotide sequence ID" value="NZ_CP073355.1"/>
</dbReference>
<dbReference type="InterPro" id="IPR036724">
    <property type="entry name" value="Cobalamin-bd_sf"/>
</dbReference>
<evidence type="ECO:0000256" key="4">
    <source>
        <dbReference type="ARBA" id="ARBA00023004"/>
    </source>
</evidence>
<dbReference type="SMART" id="SM00729">
    <property type="entry name" value="Elp3"/>
    <property type="match status" value="1"/>
</dbReference>